<protein>
    <submittedName>
        <fullName evidence="1">Uncharacterized protein</fullName>
    </submittedName>
</protein>
<dbReference type="KEGG" id="afs:AFR_28465"/>
<reference evidence="1 2" key="1">
    <citation type="journal article" date="2014" name="J. Biotechnol.">
        <title>Complete genome sequence of the actinobacterium Actinoplanes friuliensis HAG 010964, producer of the lipopeptide antibiotic friulimycin.</title>
        <authorList>
            <person name="Ruckert C."/>
            <person name="Szczepanowski R."/>
            <person name="Albersmeier A."/>
            <person name="Goesmann A."/>
            <person name="Fischer N."/>
            <person name="Steinkamper A."/>
            <person name="Puhler A."/>
            <person name="Biener R."/>
            <person name="Schwartz D."/>
            <person name="Kalinowski J."/>
        </authorList>
    </citation>
    <scope>NUCLEOTIDE SEQUENCE [LARGE SCALE GENOMIC DNA]</scope>
    <source>
        <strain evidence="1 2">DSM 7358</strain>
    </source>
</reference>
<name>U5W493_9ACTN</name>
<dbReference type="STRING" id="1246995.AFR_28465"/>
<dbReference type="AlphaFoldDB" id="U5W493"/>
<dbReference type="Proteomes" id="UP000017746">
    <property type="component" value="Chromosome"/>
</dbReference>
<gene>
    <name evidence="1" type="ORF">AFR_28465</name>
</gene>
<proteinExistence type="predicted"/>
<organism evidence="1 2">
    <name type="scientific">Actinoplanes friuliensis DSM 7358</name>
    <dbReference type="NCBI Taxonomy" id="1246995"/>
    <lineage>
        <taxon>Bacteria</taxon>
        <taxon>Bacillati</taxon>
        <taxon>Actinomycetota</taxon>
        <taxon>Actinomycetes</taxon>
        <taxon>Micromonosporales</taxon>
        <taxon>Micromonosporaceae</taxon>
        <taxon>Actinoplanes</taxon>
    </lineage>
</organism>
<accession>U5W493</accession>
<sequence length="113" mass="12759">MVSGRTWDGVDAEHLVTVTALVKQVLTAPDPYEVGYELWGCSARAEGHLAVNMQLIWGALTDRVELKPEEGRQARDEMRRAAQEWLALDPADRAAVERYLDYWVHDVCGYSRG</sequence>
<keyword evidence="2" id="KW-1185">Reference proteome</keyword>
<dbReference type="EMBL" id="CP006272">
    <property type="protein sequence ID" value="AGZ43954.1"/>
    <property type="molecule type" value="Genomic_DNA"/>
</dbReference>
<evidence type="ECO:0000313" key="2">
    <source>
        <dbReference type="Proteomes" id="UP000017746"/>
    </source>
</evidence>
<evidence type="ECO:0000313" key="1">
    <source>
        <dbReference type="EMBL" id="AGZ43954.1"/>
    </source>
</evidence>
<dbReference type="HOGENOM" id="CLU_2128096_0_0_11"/>
<dbReference type="PATRIC" id="fig|1246995.3.peg.5771"/>